<proteinExistence type="predicted"/>
<reference evidence="1" key="1">
    <citation type="submission" date="2014-12" db="EMBL/GenBank/DDBJ databases">
        <title>Insight into the proteome of Arion vulgaris.</title>
        <authorList>
            <person name="Aradska J."/>
            <person name="Bulat T."/>
            <person name="Smidak R."/>
            <person name="Sarate P."/>
            <person name="Gangsoo J."/>
            <person name="Sialana F."/>
            <person name="Bilban M."/>
            <person name="Lubec G."/>
        </authorList>
    </citation>
    <scope>NUCLEOTIDE SEQUENCE</scope>
    <source>
        <tissue evidence="1">Skin</tissue>
    </source>
</reference>
<sequence>MSDTSRDYPMLLVVPEVKVVDKKKAMILVKKVTLTLIGPGQKAHFYKGVT</sequence>
<protein>
    <submittedName>
        <fullName evidence="1">Uncharacterized protein</fullName>
    </submittedName>
</protein>
<name>A0A0B7ALN8_9EUPU</name>
<organism evidence="1">
    <name type="scientific">Arion vulgaris</name>
    <dbReference type="NCBI Taxonomy" id="1028688"/>
    <lineage>
        <taxon>Eukaryota</taxon>
        <taxon>Metazoa</taxon>
        <taxon>Spiralia</taxon>
        <taxon>Lophotrochozoa</taxon>
        <taxon>Mollusca</taxon>
        <taxon>Gastropoda</taxon>
        <taxon>Heterobranchia</taxon>
        <taxon>Euthyneura</taxon>
        <taxon>Panpulmonata</taxon>
        <taxon>Eupulmonata</taxon>
        <taxon>Stylommatophora</taxon>
        <taxon>Helicina</taxon>
        <taxon>Arionoidea</taxon>
        <taxon>Arionidae</taxon>
        <taxon>Arion</taxon>
    </lineage>
</organism>
<accession>A0A0B7ALN8</accession>
<gene>
    <name evidence="1" type="primary">ORF128726</name>
</gene>
<dbReference type="EMBL" id="HACG01035064">
    <property type="protein sequence ID" value="CEK81929.1"/>
    <property type="molecule type" value="Transcribed_RNA"/>
</dbReference>
<evidence type="ECO:0000313" key="1">
    <source>
        <dbReference type="EMBL" id="CEK81929.1"/>
    </source>
</evidence>
<dbReference type="AlphaFoldDB" id="A0A0B7ALN8"/>